<evidence type="ECO:0000313" key="3">
    <source>
        <dbReference type="Proteomes" id="UP001605036"/>
    </source>
</evidence>
<dbReference type="Proteomes" id="UP001605036">
    <property type="component" value="Unassembled WGS sequence"/>
</dbReference>
<sequence>MSSSIPYDFVPGREEARLNPRRKALENYGARLDVHEPLYHFVTDLLQAQPTDPYDYMLKWATAEKKNPNRISSPFRMDMTNDKYNLKVDLQDKTRESTQEKRTPEDKTRPVKR</sequence>
<proteinExistence type="predicted"/>
<accession>A0ABD1ZC40</accession>
<evidence type="ECO:0000313" key="2">
    <source>
        <dbReference type="EMBL" id="KAL2644973.1"/>
    </source>
</evidence>
<evidence type="ECO:0000256" key="1">
    <source>
        <dbReference type="SAM" id="MobiDB-lite"/>
    </source>
</evidence>
<gene>
    <name evidence="2" type="ORF">R1flu_012560</name>
</gene>
<keyword evidence="3" id="KW-1185">Reference proteome</keyword>
<dbReference type="AlphaFoldDB" id="A0ABD1ZC40"/>
<name>A0ABD1ZC40_9MARC</name>
<reference evidence="2 3" key="1">
    <citation type="submission" date="2024-09" db="EMBL/GenBank/DDBJ databases">
        <title>Chromosome-scale assembly of Riccia fluitans.</title>
        <authorList>
            <person name="Paukszto L."/>
            <person name="Sawicki J."/>
            <person name="Karawczyk K."/>
            <person name="Piernik-Szablinska J."/>
            <person name="Szczecinska M."/>
            <person name="Mazdziarz M."/>
        </authorList>
    </citation>
    <scope>NUCLEOTIDE SEQUENCE [LARGE SCALE GENOMIC DNA]</scope>
    <source>
        <strain evidence="2">Rf_01</strain>
        <tissue evidence="2">Aerial parts of the thallus</tissue>
    </source>
</reference>
<dbReference type="EMBL" id="JBHFFA010000002">
    <property type="protein sequence ID" value="KAL2644973.1"/>
    <property type="molecule type" value="Genomic_DNA"/>
</dbReference>
<organism evidence="2 3">
    <name type="scientific">Riccia fluitans</name>
    <dbReference type="NCBI Taxonomy" id="41844"/>
    <lineage>
        <taxon>Eukaryota</taxon>
        <taxon>Viridiplantae</taxon>
        <taxon>Streptophyta</taxon>
        <taxon>Embryophyta</taxon>
        <taxon>Marchantiophyta</taxon>
        <taxon>Marchantiopsida</taxon>
        <taxon>Marchantiidae</taxon>
        <taxon>Marchantiales</taxon>
        <taxon>Ricciaceae</taxon>
        <taxon>Riccia</taxon>
    </lineage>
</organism>
<feature type="region of interest" description="Disordered" evidence="1">
    <location>
        <begin position="69"/>
        <end position="113"/>
    </location>
</feature>
<comment type="caution">
    <text evidence="2">The sequence shown here is derived from an EMBL/GenBank/DDBJ whole genome shotgun (WGS) entry which is preliminary data.</text>
</comment>
<feature type="compositionally biased region" description="Basic and acidic residues" evidence="1">
    <location>
        <begin position="79"/>
        <end position="113"/>
    </location>
</feature>
<protein>
    <submittedName>
        <fullName evidence="2">Uncharacterized protein</fullName>
    </submittedName>
</protein>